<feature type="transmembrane region" description="Helical" evidence="2">
    <location>
        <begin position="79"/>
        <end position="100"/>
    </location>
</feature>
<keyword evidence="2" id="KW-0472">Membrane</keyword>
<dbReference type="EMBL" id="KQ085985">
    <property type="protein sequence ID" value="KLO12080.1"/>
    <property type="molecule type" value="Genomic_DNA"/>
</dbReference>
<evidence type="ECO:0000313" key="4">
    <source>
        <dbReference type="EMBL" id="KLO12080.1"/>
    </source>
</evidence>
<dbReference type="OrthoDB" id="3354157at2759"/>
<feature type="transmembrane region" description="Helical" evidence="2">
    <location>
        <begin position="229"/>
        <end position="249"/>
    </location>
</feature>
<keyword evidence="2" id="KW-1133">Transmembrane helix</keyword>
<feature type="region of interest" description="Disordered" evidence="1">
    <location>
        <begin position="388"/>
        <end position="414"/>
    </location>
</feature>
<protein>
    <recommendedName>
        <fullName evidence="3">DUF6533 domain-containing protein</fullName>
    </recommendedName>
</protein>
<feature type="transmembrane region" description="Helical" evidence="2">
    <location>
        <begin position="154"/>
        <end position="176"/>
    </location>
</feature>
<evidence type="ECO:0000313" key="5">
    <source>
        <dbReference type="Proteomes" id="UP000053477"/>
    </source>
</evidence>
<sequence>MRPSLAHFGVLSTKFVRSAETEAFHERLTNYVAIFGFTILVYDHLLTVSDEVRYIWSKPRGLVVYLFFLNRYFTPLSFIGNLIGACTIIAIEVAALMMLVRVKALYTDNTKIVWFIGSILVLETAVNTWLMTRAEAVPHEYDAYSCTMIFDPELFVIFNLPYFQLTNLLTCLLLLFPYTSNSGFWPSFSAWLPLIYDTLCILLTLWRCAGPLREHAAGVIVKTLVKDGAVYYSVIFCVNLVLAIMIVTAPPAIKNITAQLEQLLTVTMMSRITLSLKRQAALDHTSDEMIATRKTQPRMTFWRHPTINTFYSPSASRAVTRPPSPLDFASFGGAFSPMNLTGVHNSPSHTPPLLSPAISLPPSRGPSRRASRRSVRFSGVVTVLGDISTQTALDGEGNNEDREDASAESVDNSYDDGKRVSLLDLVPY</sequence>
<evidence type="ECO:0000259" key="3">
    <source>
        <dbReference type="Pfam" id="PF20151"/>
    </source>
</evidence>
<accession>A0A0H2RJA2</accession>
<dbReference type="InParanoid" id="A0A0H2RJA2"/>
<dbReference type="AlphaFoldDB" id="A0A0H2RJA2"/>
<feature type="region of interest" description="Disordered" evidence="1">
    <location>
        <begin position="342"/>
        <end position="374"/>
    </location>
</feature>
<keyword evidence="2" id="KW-0812">Transmembrane</keyword>
<feature type="transmembrane region" description="Helical" evidence="2">
    <location>
        <begin position="188"/>
        <end position="209"/>
    </location>
</feature>
<dbReference type="Pfam" id="PF20151">
    <property type="entry name" value="DUF6533"/>
    <property type="match status" value="1"/>
</dbReference>
<organism evidence="4 5">
    <name type="scientific">Schizopora paradoxa</name>
    <dbReference type="NCBI Taxonomy" id="27342"/>
    <lineage>
        <taxon>Eukaryota</taxon>
        <taxon>Fungi</taxon>
        <taxon>Dikarya</taxon>
        <taxon>Basidiomycota</taxon>
        <taxon>Agaricomycotina</taxon>
        <taxon>Agaricomycetes</taxon>
        <taxon>Hymenochaetales</taxon>
        <taxon>Schizoporaceae</taxon>
        <taxon>Schizopora</taxon>
    </lineage>
</organism>
<keyword evidence="5" id="KW-1185">Reference proteome</keyword>
<feature type="domain" description="DUF6533" evidence="3">
    <location>
        <begin position="31"/>
        <end position="76"/>
    </location>
</feature>
<evidence type="ECO:0000256" key="1">
    <source>
        <dbReference type="SAM" id="MobiDB-lite"/>
    </source>
</evidence>
<evidence type="ECO:0000256" key="2">
    <source>
        <dbReference type="SAM" id="Phobius"/>
    </source>
</evidence>
<feature type="transmembrane region" description="Helical" evidence="2">
    <location>
        <begin position="112"/>
        <end position="134"/>
    </location>
</feature>
<dbReference type="InterPro" id="IPR045340">
    <property type="entry name" value="DUF6533"/>
</dbReference>
<gene>
    <name evidence="4" type="ORF">SCHPADRAFT_941486</name>
</gene>
<reference evidence="4 5" key="1">
    <citation type="submission" date="2015-04" db="EMBL/GenBank/DDBJ databases">
        <title>Complete genome sequence of Schizopora paradoxa KUC8140, a cosmopolitan wood degrader in East Asia.</title>
        <authorList>
            <consortium name="DOE Joint Genome Institute"/>
            <person name="Min B."/>
            <person name="Park H."/>
            <person name="Jang Y."/>
            <person name="Kim J.-J."/>
            <person name="Kim K.H."/>
            <person name="Pangilinan J."/>
            <person name="Lipzen A."/>
            <person name="Riley R."/>
            <person name="Grigoriev I.V."/>
            <person name="Spatafora J.W."/>
            <person name="Choi I.-G."/>
        </authorList>
    </citation>
    <scope>NUCLEOTIDE SEQUENCE [LARGE SCALE GENOMIC DNA]</scope>
    <source>
        <strain evidence="4 5">KUC8140</strain>
    </source>
</reference>
<name>A0A0H2RJA2_9AGAM</name>
<dbReference type="Proteomes" id="UP000053477">
    <property type="component" value="Unassembled WGS sequence"/>
</dbReference>
<proteinExistence type="predicted"/>